<organism evidence="1">
    <name type="scientific">Anopheles darlingi</name>
    <name type="common">Mosquito</name>
    <dbReference type="NCBI Taxonomy" id="43151"/>
    <lineage>
        <taxon>Eukaryota</taxon>
        <taxon>Metazoa</taxon>
        <taxon>Ecdysozoa</taxon>
        <taxon>Arthropoda</taxon>
        <taxon>Hexapoda</taxon>
        <taxon>Insecta</taxon>
        <taxon>Pterygota</taxon>
        <taxon>Neoptera</taxon>
        <taxon>Endopterygota</taxon>
        <taxon>Diptera</taxon>
        <taxon>Nematocera</taxon>
        <taxon>Culicoidea</taxon>
        <taxon>Culicidae</taxon>
        <taxon>Anophelinae</taxon>
        <taxon>Anopheles</taxon>
    </lineage>
</organism>
<sequence length="90" mass="10247">MSYVPSVAACMCFSFSPALARNIIAEPTPSADACPDHHHRYYHPFHLQHHFSIMYHYQRAIVATSRKLPAVGKEAIANTLVIRCRTNPRR</sequence>
<proteinExistence type="predicted"/>
<dbReference type="AlphaFoldDB" id="A0A2M4DKJ9"/>
<dbReference type="EMBL" id="GGFL01013898">
    <property type="protein sequence ID" value="MBW78076.1"/>
    <property type="molecule type" value="Transcribed_RNA"/>
</dbReference>
<reference evidence="1" key="1">
    <citation type="submission" date="2018-01" db="EMBL/GenBank/DDBJ databases">
        <title>An insight into the sialome of Amazonian anophelines.</title>
        <authorList>
            <person name="Ribeiro J.M."/>
            <person name="Scarpassa V."/>
            <person name="Calvo E."/>
        </authorList>
    </citation>
    <scope>NUCLEOTIDE SEQUENCE</scope>
</reference>
<accession>A0A2M4DKJ9</accession>
<evidence type="ECO:0000313" key="1">
    <source>
        <dbReference type="EMBL" id="MBW78076.1"/>
    </source>
</evidence>
<name>A0A2M4DKJ9_ANODA</name>
<protein>
    <submittedName>
        <fullName evidence="1">Putative secreted protein</fullName>
    </submittedName>
</protein>